<proteinExistence type="predicted"/>
<evidence type="ECO:0000313" key="3">
    <source>
        <dbReference type="Proteomes" id="UP000033187"/>
    </source>
</evidence>
<accession>A0A0D6JBF6</accession>
<sequence>MRENRRSQQLAAFGSGLLGTFSIPGLILFASAAGFGALARDAGMSLFNTVFMMGIFFALPAQVVMMDQLARGGSIMAGTFAVALTAIRLLPMTVALMPLIKEERTNWRQVVAVHFIAVTAWIEGMRRLPSRPAALRLSYFIGLGTGFVLATLVGAALGFLIAGSVPPILSAALLFLTPIYFFLSLVATARSSVDFLALTFGTMLGPVFYVLVPGFDLLLGGLVGGTLAFVAGRYQKKLWEPGKE</sequence>
<protein>
    <submittedName>
        <fullName evidence="2">AzlC family protein</fullName>
    </submittedName>
</protein>
<feature type="transmembrane region" description="Helical" evidence="1">
    <location>
        <begin position="168"/>
        <end position="186"/>
    </location>
</feature>
<keyword evidence="3" id="KW-1185">Reference proteome</keyword>
<evidence type="ECO:0000313" key="2">
    <source>
        <dbReference type="EMBL" id="CPR15383.1"/>
    </source>
</evidence>
<dbReference type="EMBL" id="LN829119">
    <property type="protein sequence ID" value="CPR15383.1"/>
    <property type="molecule type" value="Genomic_DNA"/>
</dbReference>
<dbReference type="AlphaFoldDB" id="A0A0D6JBF6"/>
<evidence type="ECO:0000256" key="1">
    <source>
        <dbReference type="SAM" id="Phobius"/>
    </source>
</evidence>
<dbReference type="Proteomes" id="UP000033187">
    <property type="component" value="Chromosome 1"/>
</dbReference>
<keyword evidence="1" id="KW-0812">Transmembrane</keyword>
<feature type="transmembrane region" description="Helical" evidence="1">
    <location>
        <begin position="12"/>
        <end position="39"/>
    </location>
</feature>
<dbReference type="OrthoDB" id="7675159at2"/>
<dbReference type="KEGG" id="fil:BN1229_v1_0330"/>
<feature type="transmembrane region" description="Helical" evidence="1">
    <location>
        <begin position="137"/>
        <end position="162"/>
    </location>
</feature>
<feature type="transmembrane region" description="Helical" evidence="1">
    <location>
        <begin position="217"/>
        <end position="234"/>
    </location>
</feature>
<reference evidence="3" key="1">
    <citation type="submission" date="2015-02" db="EMBL/GenBank/DDBJ databases">
        <authorList>
            <person name="Chooi Y.-H."/>
        </authorList>
    </citation>
    <scope>NUCLEOTIDE SEQUENCE [LARGE SCALE GENOMIC DNA]</scope>
    <source>
        <strain evidence="3">strain Y</strain>
    </source>
</reference>
<gene>
    <name evidence="2" type="ORF">YBN1229_v1_0334</name>
</gene>
<feature type="transmembrane region" description="Helical" evidence="1">
    <location>
        <begin position="45"/>
        <end position="65"/>
    </location>
</feature>
<keyword evidence="1" id="KW-1133">Transmembrane helix</keyword>
<dbReference type="Pfam" id="PF03591">
    <property type="entry name" value="AzlC"/>
    <property type="match status" value="1"/>
</dbReference>
<dbReference type="RefSeq" id="WP_046475874.1">
    <property type="nucleotide sequence ID" value="NZ_LN829118.1"/>
</dbReference>
<name>A0A0D6JBF6_9HYPH</name>
<organism evidence="2 3">
    <name type="scientific">Candidatus Filomicrobium marinum</name>
    <dbReference type="NCBI Taxonomy" id="1608628"/>
    <lineage>
        <taxon>Bacteria</taxon>
        <taxon>Pseudomonadati</taxon>
        <taxon>Pseudomonadota</taxon>
        <taxon>Alphaproteobacteria</taxon>
        <taxon>Hyphomicrobiales</taxon>
        <taxon>Hyphomicrobiaceae</taxon>
        <taxon>Filomicrobium</taxon>
    </lineage>
</organism>
<dbReference type="KEGG" id="fiy:BN1229_v1_0334"/>
<keyword evidence="1" id="KW-0472">Membrane</keyword>
<feature type="transmembrane region" description="Helical" evidence="1">
    <location>
        <begin position="77"/>
        <end position="100"/>
    </location>
</feature>
<dbReference type="InterPro" id="IPR011606">
    <property type="entry name" value="Brnchd-chn_aa_trnsp_permease"/>
</dbReference>